<gene>
    <name evidence="2" type="primary">kanE</name>
    <name evidence="2" type="ORF">BN59_00511</name>
</gene>
<dbReference type="Gene3D" id="3.40.50.2000">
    <property type="entry name" value="Glycogen Phosphorylase B"/>
    <property type="match status" value="2"/>
</dbReference>
<dbReference type="EMBL" id="CCSB01000001">
    <property type="protein sequence ID" value="CDZ76244.1"/>
    <property type="molecule type" value="Genomic_DNA"/>
</dbReference>
<dbReference type="RefSeq" id="WP_081934945.1">
    <property type="nucleotide sequence ID" value="NZ_CCVW01000001.1"/>
</dbReference>
<organism evidence="2 3">
    <name type="scientific">Legionella massiliensis</name>
    <dbReference type="NCBI Taxonomy" id="1034943"/>
    <lineage>
        <taxon>Bacteria</taxon>
        <taxon>Pseudomonadati</taxon>
        <taxon>Pseudomonadota</taxon>
        <taxon>Gammaproteobacteria</taxon>
        <taxon>Legionellales</taxon>
        <taxon>Legionellaceae</taxon>
        <taxon>Legionella</taxon>
    </lineage>
</organism>
<dbReference type="InterPro" id="IPR001296">
    <property type="entry name" value="Glyco_trans_1"/>
</dbReference>
<dbReference type="CDD" id="cd03809">
    <property type="entry name" value="GT4_MtfB-like"/>
    <property type="match status" value="1"/>
</dbReference>
<dbReference type="SUPFAM" id="SSF53756">
    <property type="entry name" value="UDP-Glycosyltransferase/glycogen phosphorylase"/>
    <property type="match status" value="1"/>
</dbReference>
<dbReference type="Proteomes" id="UP000044071">
    <property type="component" value="Unassembled WGS sequence"/>
</dbReference>
<dbReference type="Pfam" id="PF00534">
    <property type="entry name" value="Glycos_transf_1"/>
    <property type="match status" value="1"/>
</dbReference>
<dbReference type="PANTHER" id="PTHR46401">
    <property type="entry name" value="GLYCOSYLTRANSFERASE WBBK-RELATED"/>
    <property type="match status" value="1"/>
</dbReference>
<dbReference type="eggNOG" id="COG0438">
    <property type="taxonomic scope" value="Bacteria"/>
</dbReference>
<dbReference type="AlphaFoldDB" id="A0A078KWU7"/>
<dbReference type="GO" id="GO:0016757">
    <property type="term" value="F:glycosyltransferase activity"/>
    <property type="evidence" value="ECO:0007669"/>
    <property type="project" value="InterPro"/>
</dbReference>
<sequence length="434" mass="48449">MAERIETVAVDLTPVLPGGENGGAKIFVLELLKQLAQLAPKTSFILLTQEKSHSELKAMESENIKCIMVLGNSVKSLPLFNKLMSSLQKLPYIGRKLGRLGYRLYTMLKRKQAHSVLKEIKADLLFCPFTAPTYFEAGVPTVCTIYDLQYKTYPEFFSQEEIIHRHQTFIDACRNSSMLTAISEYSRQSAIKYGELNPEKIRTIYLQMAQRILPNEGQDQTILDRLGLTSEQYLLYPANFWKHKNHEMLLTAFGIASKDKLPANIKLVCTGAEGLRHSWLQNAAASMNLSDRIIFPGFLTNNELAVLMSHSSAVVFPSLYEGFGLPVIEAMASGTPVACSNLTSLPEIAADAALLFNPRIPTQIAEALVTLTTDKALREKLIVTGKERAKLFSDSKLMAQEYWELFQTAIREKSQDTQLAGDVALNETTTSQLN</sequence>
<keyword evidence="2" id="KW-0808">Transferase</keyword>
<dbReference type="PANTHER" id="PTHR46401:SF8">
    <property type="entry name" value="BLL6006 PROTEIN"/>
    <property type="match status" value="1"/>
</dbReference>
<dbReference type="OrthoDB" id="9801609at2"/>
<name>A0A078KWU7_9GAMM</name>
<evidence type="ECO:0000259" key="1">
    <source>
        <dbReference type="Pfam" id="PF00534"/>
    </source>
</evidence>
<proteinExistence type="predicted"/>
<accession>A0A078KWU7</accession>
<protein>
    <submittedName>
        <fullName evidence="2">Glycosyltransferase KanE</fullName>
    </submittedName>
</protein>
<reference evidence="2 3" key="1">
    <citation type="submission" date="2014-06" db="EMBL/GenBank/DDBJ databases">
        <authorList>
            <person name="Urmite Genomes Urmite Genomes"/>
        </authorList>
    </citation>
    <scope>NUCLEOTIDE SEQUENCE [LARGE SCALE GENOMIC DNA]</scope>
</reference>
<dbReference type="STRING" id="1034943.BN59_00511"/>
<feature type="domain" description="Glycosyl transferase family 1" evidence="1">
    <location>
        <begin position="229"/>
        <end position="387"/>
    </location>
</feature>
<keyword evidence="3" id="KW-1185">Reference proteome</keyword>
<evidence type="ECO:0000313" key="3">
    <source>
        <dbReference type="Proteomes" id="UP000044071"/>
    </source>
</evidence>
<evidence type="ECO:0000313" key="2">
    <source>
        <dbReference type="EMBL" id="CDZ76244.1"/>
    </source>
</evidence>